<protein>
    <submittedName>
        <fullName evidence="16">Cytochrome P450 714A1</fullName>
    </submittedName>
</protein>
<comment type="similarity">
    <text evidence="2 12">Belongs to the cytochrome P450 family.</text>
</comment>
<dbReference type="GO" id="GO:0016705">
    <property type="term" value="F:oxidoreductase activity, acting on paired donors, with incorporation or reduction of molecular oxygen"/>
    <property type="evidence" value="ECO:0007669"/>
    <property type="project" value="InterPro"/>
</dbReference>
<feature type="transmembrane region" description="Helical" evidence="14">
    <location>
        <begin position="6"/>
        <end position="31"/>
    </location>
</feature>
<evidence type="ECO:0000256" key="3">
    <source>
        <dbReference type="ARBA" id="ARBA00022617"/>
    </source>
</evidence>
<keyword evidence="15" id="KW-1185">Reference proteome</keyword>
<dbReference type="PANTHER" id="PTHR24282">
    <property type="entry name" value="CYTOCHROME P450 FAMILY MEMBER"/>
    <property type="match status" value="1"/>
</dbReference>
<keyword evidence="13" id="KW-0175">Coiled coil</keyword>
<evidence type="ECO:0000313" key="15">
    <source>
        <dbReference type="Proteomes" id="UP001652623"/>
    </source>
</evidence>
<dbReference type="PANTHER" id="PTHR24282:SF36">
    <property type="entry name" value="CYTOCHROME P450 714A1-RELATED"/>
    <property type="match status" value="1"/>
</dbReference>
<keyword evidence="10 14" id="KW-0472">Membrane</keyword>
<keyword evidence="3 11" id="KW-0349">Heme</keyword>
<keyword evidence="5 11" id="KW-0479">Metal-binding</keyword>
<dbReference type="RefSeq" id="XP_015877680.3">
    <property type="nucleotide sequence ID" value="XM_016022194.4"/>
</dbReference>
<dbReference type="GO" id="GO:0005506">
    <property type="term" value="F:iron ion binding"/>
    <property type="evidence" value="ECO:0007669"/>
    <property type="project" value="InterPro"/>
</dbReference>
<dbReference type="InterPro" id="IPR001128">
    <property type="entry name" value="Cyt_P450"/>
</dbReference>
<evidence type="ECO:0000256" key="12">
    <source>
        <dbReference type="RuleBase" id="RU000461"/>
    </source>
</evidence>
<dbReference type="InterPro" id="IPR002401">
    <property type="entry name" value="Cyt_P450_E_grp-I"/>
</dbReference>
<feature type="binding site" description="axial binding residue" evidence="11">
    <location>
        <position position="479"/>
    </location>
    <ligand>
        <name>heme</name>
        <dbReference type="ChEBI" id="CHEBI:30413"/>
    </ligand>
    <ligandPart>
        <name>Fe</name>
        <dbReference type="ChEBI" id="CHEBI:18248"/>
    </ligandPart>
</feature>
<reference evidence="16" key="1">
    <citation type="submission" date="2025-08" db="UniProtKB">
        <authorList>
            <consortium name="RefSeq"/>
        </authorList>
    </citation>
    <scope>IDENTIFICATION</scope>
    <source>
        <tissue evidence="16">Seedling</tissue>
    </source>
</reference>
<dbReference type="GeneID" id="107414097"/>
<dbReference type="Proteomes" id="UP001652623">
    <property type="component" value="Chromosome 8"/>
</dbReference>
<dbReference type="InterPro" id="IPR050665">
    <property type="entry name" value="Cytochrome_P450_Monooxygen"/>
</dbReference>
<sequence length="539" mass="61117">MEVYLVLKMISSMVLVGLLGFLLYIYNSVWLKSERVRKKLRVQGIRGPPPSFLYGNLPEMQRIQLQAMKAPTHHTDNEFVAHDYTSTLFPYFEQWRKEYGLIYTYSTGMRQHMYINQPELVKELNQCITLDLGKPSYVTKRLAPMLGNGILRSNGHLWAQQRKIVAPEFFMDKVKGMVGIMVQSAQPLLRKWEECIESQSQRGMAAEIKVDEDLRGVSADVISRACFGSSYSKGKQIFSKLRCLQHTISQHGFLFGVSNFGSFPMRRKQNEINSLEREIESLIWEAVKERREQEISDTSSSSSSGKDLLQLILEGAINDHTLGEHSSKQFIVDNCKNIYFAGYESTAIAISWCLMLLALHPEWQARIRSEFSQICPDGVPDANSLPQLKAVTMVVQEVLRLYPPAAFVSREAFEDTQIGNVVVPKGVCVWTLIPTLHRDPDIWGPDANEFKPERFAEGVSKACKSPQGYIPFGLGARLCLGKNLAMVELKVVVSMIVSRFAFSLSPKYRHCPAYRMIVEPGRGVHILIQRANAKEDHSN</sequence>
<comment type="cofactor">
    <cofactor evidence="11">
        <name>heme</name>
        <dbReference type="ChEBI" id="CHEBI:30413"/>
    </cofactor>
</comment>
<dbReference type="InterPro" id="IPR017972">
    <property type="entry name" value="Cyt_P450_CS"/>
</dbReference>
<evidence type="ECO:0000256" key="11">
    <source>
        <dbReference type="PIRSR" id="PIRSR602401-1"/>
    </source>
</evidence>
<dbReference type="PRINTS" id="PR00385">
    <property type="entry name" value="P450"/>
</dbReference>
<dbReference type="InterPro" id="IPR036396">
    <property type="entry name" value="Cyt_P450_sf"/>
</dbReference>
<accession>A0A6P3ZGK7</accession>
<dbReference type="SUPFAM" id="SSF48264">
    <property type="entry name" value="Cytochrome P450"/>
    <property type="match status" value="1"/>
</dbReference>
<keyword evidence="7 12" id="KW-0560">Oxidoreductase</keyword>
<proteinExistence type="inferred from homology"/>
<comment type="subcellular location">
    <subcellularLocation>
        <location evidence="1">Membrane</location>
        <topology evidence="1">Single-pass membrane protein</topology>
    </subcellularLocation>
</comment>
<evidence type="ECO:0000256" key="1">
    <source>
        <dbReference type="ARBA" id="ARBA00004167"/>
    </source>
</evidence>
<keyword evidence="6 14" id="KW-1133">Transmembrane helix</keyword>
<organism evidence="15 16">
    <name type="scientific">Ziziphus jujuba</name>
    <name type="common">Chinese jujube</name>
    <name type="synonym">Ziziphus sativa</name>
    <dbReference type="NCBI Taxonomy" id="326968"/>
    <lineage>
        <taxon>Eukaryota</taxon>
        <taxon>Viridiplantae</taxon>
        <taxon>Streptophyta</taxon>
        <taxon>Embryophyta</taxon>
        <taxon>Tracheophyta</taxon>
        <taxon>Spermatophyta</taxon>
        <taxon>Magnoliopsida</taxon>
        <taxon>eudicotyledons</taxon>
        <taxon>Gunneridae</taxon>
        <taxon>Pentapetalae</taxon>
        <taxon>rosids</taxon>
        <taxon>fabids</taxon>
        <taxon>Rosales</taxon>
        <taxon>Rhamnaceae</taxon>
        <taxon>Paliureae</taxon>
        <taxon>Ziziphus</taxon>
    </lineage>
</organism>
<keyword evidence="8 11" id="KW-0408">Iron</keyword>
<dbReference type="Gene3D" id="1.10.630.10">
    <property type="entry name" value="Cytochrome P450"/>
    <property type="match status" value="1"/>
</dbReference>
<evidence type="ECO:0000256" key="9">
    <source>
        <dbReference type="ARBA" id="ARBA00023033"/>
    </source>
</evidence>
<dbReference type="GO" id="GO:0020037">
    <property type="term" value="F:heme binding"/>
    <property type="evidence" value="ECO:0007669"/>
    <property type="project" value="InterPro"/>
</dbReference>
<feature type="coiled-coil region" evidence="13">
    <location>
        <begin position="265"/>
        <end position="292"/>
    </location>
</feature>
<evidence type="ECO:0000256" key="2">
    <source>
        <dbReference type="ARBA" id="ARBA00010617"/>
    </source>
</evidence>
<dbReference type="FunCoup" id="A0A6P3ZGK7">
    <property type="interactions" value="211"/>
</dbReference>
<dbReference type="GO" id="GO:0004497">
    <property type="term" value="F:monooxygenase activity"/>
    <property type="evidence" value="ECO:0007669"/>
    <property type="project" value="UniProtKB-KW"/>
</dbReference>
<evidence type="ECO:0000256" key="4">
    <source>
        <dbReference type="ARBA" id="ARBA00022692"/>
    </source>
</evidence>
<evidence type="ECO:0000256" key="13">
    <source>
        <dbReference type="SAM" id="Coils"/>
    </source>
</evidence>
<dbReference type="GO" id="GO:0016020">
    <property type="term" value="C:membrane"/>
    <property type="evidence" value="ECO:0007669"/>
    <property type="project" value="UniProtKB-SubCell"/>
</dbReference>
<dbReference type="AlphaFoldDB" id="A0A6P3ZGK7"/>
<evidence type="ECO:0000256" key="10">
    <source>
        <dbReference type="ARBA" id="ARBA00023136"/>
    </source>
</evidence>
<dbReference type="InParanoid" id="A0A6P3ZGK7"/>
<feature type="transmembrane region" description="Helical" evidence="14">
    <location>
        <begin position="338"/>
        <end position="359"/>
    </location>
</feature>
<name>A0A6P3ZGK7_ZIZJJ</name>
<dbReference type="SMR" id="A0A6P3ZGK7"/>
<evidence type="ECO:0000256" key="5">
    <source>
        <dbReference type="ARBA" id="ARBA00022723"/>
    </source>
</evidence>
<evidence type="ECO:0000256" key="8">
    <source>
        <dbReference type="ARBA" id="ARBA00023004"/>
    </source>
</evidence>
<dbReference type="PRINTS" id="PR00463">
    <property type="entry name" value="EP450I"/>
</dbReference>
<dbReference type="PROSITE" id="PS00086">
    <property type="entry name" value="CYTOCHROME_P450"/>
    <property type="match status" value="1"/>
</dbReference>
<gene>
    <name evidence="16" type="primary">LOC107414097</name>
</gene>
<keyword evidence="9 12" id="KW-0503">Monooxygenase</keyword>
<dbReference type="Pfam" id="PF00067">
    <property type="entry name" value="p450"/>
    <property type="match status" value="1"/>
</dbReference>
<dbReference type="KEGG" id="zju:107414097"/>
<evidence type="ECO:0000313" key="16">
    <source>
        <dbReference type="RefSeq" id="XP_015877680.3"/>
    </source>
</evidence>
<evidence type="ECO:0000256" key="7">
    <source>
        <dbReference type="ARBA" id="ARBA00023002"/>
    </source>
</evidence>
<evidence type="ECO:0000256" key="14">
    <source>
        <dbReference type="SAM" id="Phobius"/>
    </source>
</evidence>
<evidence type="ECO:0000256" key="6">
    <source>
        <dbReference type="ARBA" id="ARBA00022989"/>
    </source>
</evidence>
<keyword evidence="4 14" id="KW-0812">Transmembrane</keyword>